<dbReference type="OrthoDB" id="1418540at2759"/>
<keyword evidence="1" id="KW-0732">Signal</keyword>
<dbReference type="AlphaFoldDB" id="A0A371GNR4"/>
<keyword evidence="3" id="KW-1185">Reference proteome</keyword>
<protein>
    <submittedName>
        <fullName evidence="2">Uncharacterized protein</fullName>
    </submittedName>
</protein>
<accession>A0A371GNR4</accession>
<feature type="chain" id="PRO_5017001394" evidence="1">
    <location>
        <begin position="18"/>
        <end position="77"/>
    </location>
</feature>
<evidence type="ECO:0000313" key="3">
    <source>
        <dbReference type="Proteomes" id="UP000257109"/>
    </source>
</evidence>
<dbReference type="PANTHER" id="PTHR32108">
    <property type="entry name" value="DNA-DIRECTED RNA POLYMERASE SUBUNIT ALPHA"/>
    <property type="match status" value="1"/>
</dbReference>
<organism evidence="2 3">
    <name type="scientific">Mucuna pruriens</name>
    <name type="common">Velvet bean</name>
    <name type="synonym">Dolichos pruriens</name>
    <dbReference type="NCBI Taxonomy" id="157652"/>
    <lineage>
        <taxon>Eukaryota</taxon>
        <taxon>Viridiplantae</taxon>
        <taxon>Streptophyta</taxon>
        <taxon>Embryophyta</taxon>
        <taxon>Tracheophyta</taxon>
        <taxon>Spermatophyta</taxon>
        <taxon>Magnoliopsida</taxon>
        <taxon>eudicotyledons</taxon>
        <taxon>Gunneridae</taxon>
        <taxon>Pentapetalae</taxon>
        <taxon>rosids</taxon>
        <taxon>fabids</taxon>
        <taxon>Fabales</taxon>
        <taxon>Fabaceae</taxon>
        <taxon>Papilionoideae</taxon>
        <taxon>50 kb inversion clade</taxon>
        <taxon>NPAAA clade</taxon>
        <taxon>indigoferoid/millettioid clade</taxon>
        <taxon>Phaseoleae</taxon>
        <taxon>Mucuna</taxon>
    </lineage>
</organism>
<feature type="signal peptide" evidence="1">
    <location>
        <begin position="1"/>
        <end position="17"/>
    </location>
</feature>
<evidence type="ECO:0000256" key="1">
    <source>
        <dbReference type="SAM" id="SignalP"/>
    </source>
</evidence>
<gene>
    <name evidence="2" type="ORF">CR513_25710</name>
</gene>
<evidence type="ECO:0000313" key="2">
    <source>
        <dbReference type="EMBL" id="RDX92197.1"/>
    </source>
</evidence>
<dbReference type="Proteomes" id="UP000257109">
    <property type="component" value="Unassembled WGS sequence"/>
</dbReference>
<comment type="caution">
    <text evidence="2">The sequence shown here is derived from an EMBL/GenBank/DDBJ whole genome shotgun (WGS) entry which is preliminary data.</text>
</comment>
<reference evidence="2" key="1">
    <citation type="submission" date="2018-05" db="EMBL/GenBank/DDBJ databases">
        <title>Draft genome of Mucuna pruriens seed.</title>
        <authorList>
            <person name="Nnadi N.E."/>
            <person name="Vos R."/>
            <person name="Hasami M.H."/>
            <person name="Devisetty U.K."/>
            <person name="Aguiy J.C."/>
        </authorList>
    </citation>
    <scope>NUCLEOTIDE SEQUENCE [LARGE SCALE GENOMIC DNA]</scope>
    <source>
        <strain evidence="2">JCA_2017</strain>
    </source>
</reference>
<dbReference type="EMBL" id="QJKJ01004929">
    <property type="protein sequence ID" value="RDX92197.1"/>
    <property type="molecule type" value="Genomic_DNA"/>
</dbReference>
<feature type="non-terminal residue" evidence="2">
    <location>
        <position position="1"/>
    </location>
</feature>
<sequence>MTYTELLPLLLQSNLIAVVPLRLVEPPYPKSYDLNTKCDYHGGVIGHSTKRCWGLKHKVQDLIDGGWLGPRMPRARA</sequence>
<dbReference type="PANTHER" id="PTHR32108:SF9">
    <property type="entry name" value="REVERSE TRANSCRIPTASE RNASE H-LIKE DOMAIN-CONTAINING PROTEIN"/>
    <property type="match status" value="1"/>
</dbReference>
<proteinExistence type="predicted"/>
<name>A0A371GNR4_MUCPR</name>